<feature type="binding site" evidence="8">
    <location>
        <position position="144"/>
    </location>
    <ligand>
        <name>ATP</name>
        <dbReference type="ChEBI" id="CHEBI:30616"/>
    </ligand>
</feature>
<comment type="catalytic activity">
    <reaction evidence="8">
        <text>L-seryl-[protein] + ATP = 3-O-(5'-adenylyl)-L-seryl-[protein] + diphosphate</text>
        <dbReference type="Rhea" id="RHEA:58120"/>
        <dbReference type="Rhea" id="RHEA-COMP:9863"/>
        <dbReference type="Rhea" id="RHEA-COMP:15073"/>
        <dbReference type="ChEBI" id="CHEBI:29999"/>
        <dbReference type="ChEBI" id="CHEBI:30616"/>
        <dbReference type="ChEBI" id="CHEBI:33019"/>
        <dbReference type="ChEBI" id="CHEBI:142516"/>
        <dbReference type="EC" id="2.7.7.108"/>
    </reaction>
</comment>
<evidence type="ECO:0000256" key="1">
    <source>
        <dbReference type="ARBA" id="ARBA00009747"/>
    </source>
</evidence>
<feature type="binding site" evidence="8">
    <location>
        <position position="289"/>
    </location>
    <ligand>
        <name>Mg(2+)</name>
        <dbReference type="ChEBI" id="CHEBI:18420"/>
    </ligand>
</feature>
<evidence type="ECO:0000256" key="5">
    <source>
        <dbReference type="ARBA" id="ARBA00022741"/>
    </source>
</evidence>
<keyword evidence="3 8" id="KW-0548">Nucleotidyltransferase</keyword>
<feature type="binding site" evidence="8">
    <location>
        <position position="280"/>
    </location>
    <ligand>
        <name>Mg(2+)</name>
        <dbReference type="ChEBI" id="CHEBI:18420"/>
    </ligand>
</feature>
<evidence type="ECO:0000256" key="8">
    <source>
        <dbReference type="HAMAP-Rule" id="MF_00692"/>
    </source>
</evidence>
<comment type="catalytic activity">
    <reaction evidence="8">
        <text>L-histidyl-[protein] + UTP = N(tele)-(5'-uridylyl)-L-histidyl-[protein] + diphosphate</text>
        <dbReference type="Rhea" id="RHEA:83891"/>
        <dbReference type="Rhea" id="RHEA-COMP:9745"/>
        <dbReference type="Rhea" id="RHEA-COMP:20239"/>
        <dbReference type="ChEBI" id="CHEBI:29979"/>
        <dbReference type="ChEBI" id="CHEBI:33019"/>
        <dbReference type="ChEBI" id="CHEBI:46398"/>
        <dbReference type="ChEBI" id="CHEBI:233474"/>
    </reaction>
</comment>
<feature type="active site" description="Proton acceptor" evidence="8">
    <location>
        <position position="279"/>
    </location>
</feature>
<feature type="binding site" evidence="8">
    <location>
        <position position="109"/>
    </location>
    <ligand>
        <name>ATP</name>
        <dbReference type="ChEBI" id="CHEBI:30616"/>
    </ligand>
</feature>
<evidence type="ECO:0000313" key="9">
    <source>
        <dbReference type="EMBL" id="ROQ20679.1"/>
    </source>
</evidence>
<comment type="similarity">
    <text evidence="1 8">Belongs to the SELO family.</text>
</comment>
<comment type="catalytic activity">
    <reaction evidence="8">
        <text>L-seryl-[protein] + UTP = O-(5'-uridylyl)-L-seryl-[protein] + diphosphate</text>
        <dbReference type="Rhea" id="RHEA:64604"/>
        <dbReference type="Rhea" id="RHEA-COMP:9863"/>
        <dbReference type="Rhea" id="RHEA-COMP:16635"/>
        <dbReference type="ChEBI" id="CHEBI:29999"/>
        <dbReference type="ChEBI" id="CHEBI:33019"/>
        <dbReference type="ChEBI" id="CHEBI:46398"/>
        <dbReference type="ChEBI" id="CHEBI:156051"/>
    </reaction>
</comment>
<evidence type="ECO:0000256" key="2">
    <source>
        <dbReference type="ARBA" id="ARBA00022679"/>
    </source>
</evidence>
<protein>
    <recommendedName>
        <fullName evidence="8">Protein nucleotidyltransferase YdiU</fullName>
        <ecNumber evidence="8">2.7.7.-</ecNumber>
    </recommendedName>
    <alternativeName>
        <fullName evidence="8">Protein adenylyltransferase YdiU</fullName>
        <ecNumber evidence="8">2.7.7.108</ecNumber>
    </alternativeName>
    <alternativeName>
        <fullName evidence="8">Protein uridylyltransferase YdiU</fullName>
        <ecNumber evidence="8">2.7.7.-</ecNumber>
    </alternativeName>
</protein>
<proteinExistence type="inferred from homology"/>
<keyword evidence="4 8" id="KW-0479">Metal-binding</keyword>
<accession>A0A3N1NXY2</accession>
<evidence type="ECO:0000256" key="7">
    <source>
        <dbReference type="ARBA" id="ARBA00022842"/>
    </source>
</evidence>
<evidence type="ECO:0000256" key="4">
    <source>
        <dbReference type="ARBA" id="ARBA00022723"/>
    </source>
</evidence>
<dbReference type="GO" id="GO:0005524">
    <property type="term" value="F:ATP binding"/>
    <property type="evidence" value="ECO:0007669"/>
    <property type="project" value="UniProtKB-UniRule"/>
</dbReference>
<gene>
    <name evidence="8" type="primary">ydiU</name>
    <name evidence="8" type="synonym">selO</name>
    <name evidence="9" type="ORF">EDC38_1292</name>
</gene>
<dbReference type="Pfam" id="PF02696">
    <property type="entry name" value="SelO"/>
    <property type="match status" value="1"/>
</dbReference>
<comment type="caution">
    <text evidence="9">The sequence shown here is derived from an EMBL/GenBank/DDBJ whole genome shotgun (WGS) entry which is preliminary data.</text>
</comment>
<keyword evidence="5 8" id="KW-0547">Nucleotide-binding</keyword>
<feature type="binding site" evidence="8">
    <location>
        <position position="145"/>
    </location>
    <ligand>
        <name>ATP</name>
        <dbReference type="ChEBI" id="CHEBI:30616"/>
    </ligand>
</feature>
<dbReference type="HAMAP" id="MF_00692">
    <property type="entry name" value="SelO"/>
    <property type="match status" value="1"/>
</dbReference>
<feature type="binding site" evidence="8">
    <location>
        <position position="209"/>
    </location>
    <ligand>
        <name>ATP</name>
        <dbReference type="ChEBI" id="CHEBI:30616"/>
    </ligand>
</feature>
<keyword evidence="2 8" id="KW-0808">Transferase</keyword>
<organism evidence="9 10">
    <name type="scientific">Marinimicrobium koreense</name>
    <dbReference type="NCBI Taxonomy" id="306545"/>
    <lineage>
        <taxon>Bacteria</taxon>
        <taxon>Pseudomonadati</taxon>
        <taxon>Pseudomonadota</taxon>
        <taxon>Gammaproteobacteria</taxon>
        <taxon>Cellvibrionales</taxon>
        <taxon>Cellvibrionaceae</taxon>
        <taxon>Marinimicrobium</taxon>
    </lineage>
</organism>
<dbReference type="EC" id="2.7.7.108" evidence="8"/>
<dbReference type="GO" id="GO:0030145">
    <property type="term" value="F:manganese ion binding"/>
    <property type="evidence" value="ECO:0007669"/>
    <property type="project" value="UniProtKB-UniRule"/>
</dbReference>
<comment type="catalytic activity">
    <reaction evidence="8">
        <text>L-tyrosyl-[protein] + UTP = O-(5'-uridylyl)-L-tyrosyl-[protein] + diphosphate</text>
        <dbReference type="Rhea" id="RHEA:83887"/>
        <dbReference type="Rhea" id="RHEA-COMP:10136"/>
        <dbReference type="Rhea" id="RHEA-COMP:20238"/>
        <dbReference type="ChEBI" id="CHEBI:33019"/>
        <dbReference type="ChEBI" id="CHEBI:46398"/>
        <dbReference type="ChEBI" id="CHEBI:46858"/>
        <dbReference type="ChEBI" id="CHEBI:90602"/>
    </reaction>
</comment>
<evidence type="ECO:0000256" key="6">
    <source>
        <dbReference type="ARBA" id="ARBA00022840"/>
    </source>
</evidence>
<feature type="binding site" evidence="8">
    <location>
        <position position="289"/>
    </location>
    <ligand>
        <name>ATP</name>
        <dbReference type="ChEBI" id="CHEBI:30616"/>
    </ligand>
</feature>
<comment type="cofactor">
    <cofactor evidence="8">
        <name>Mg(2+)</name>
        <dbReference type="ChEBI" id="CHEBI:18420"/>
    </cofactor>
    <cofactor evidence="8">
        <name>Mn(2+)</name>
        <dbReference type="ChEBI" id="CHEBI:29035"/>
    </cofactor>
</comment>
<dbReference type="RefSeq" id="WP_123637790.1">
    <property type="nucleotide sequence ID" value="NZ_RJUK01000001.1"/>
</dbReference>
<dbReference type="InterPro" id="IPR003846">
    <property type="entry name" value="SelO"/>
</dbReference>
<dbReference type="Proteomes" id="UP000273643">
    <property type="component" value="Unassembled WGS sequence"/>
</dbReference>
<dbReference type="EMBL" id="RJUK01000001">
    <property type="protein sequence ID" value="ROQ20679.1"/>
    <property type="molecule type" value="Genomic_DNA"/>
</dbReference>
<feature type="binding site" evidence="8">
    <location>
        <position position="132"/>
    </location>
    <ligand>
        <name>ATP</name>
        <dbReference type="ChEBI" id="CHEBI:30616"/>
    </ligand>
</feature>
<dbReference type="EC" id="2.7.7.-" evidence="8"/>
<comment type="catalytic activity">
    <reaction evidence="8">
        <text>L-tyrosyl-[protein] + ATP = O-(5'-adenylyl)-L-tyrosyl-[protein] + diphosphate</text>
        <dbReference type="Rhea" id="RHEA:54288"/>
        <dbReference type="Rhea" id="RHEA-COMP:10136"/>
        <dbReference type="Rhea" id="RHEA-COMP:13846"/>
        <dbReference type="ChEBI" id="CHEBI:30616"/>
        <dbReference type="ChEBI" id="CHEBI:33019"/>
        <dbReference type="ChEBI" id="CHEBI:46858"/>
        <dbReference type="ChEBI" id="CHEBI:83624"/>
        <dbReference type="EC" id="2.7.7.108"/>
    </reaction>
</comment>
<keyword evidence="10" id="KW-1185">Reference proteome</keyword>
<keyword evidence="7 8" id="KW-0460">Magnesium</keyword>
<feature type="binding site" evidence="8">
    <location>
        <position position="111"/>
    </location>
    <ligand>
        <name>ATP</name>
        <dbReference type="ChEBI" id="CHEBI:30616"/>
    </ligand>
</feature>
<sequence length="540" mass="61067">MTDTSSSFRHLPQFDNRWLRALPADPVADNVPRPVTGASYSWVAPRRASKPTLVAYAREVADTLGFLPEDCDSQAFAEVFAGNALLPGMEPHSTVYGGHQFGHWAGQLGDGRAINLGEVLNEAGEHWTLQLKGAGRTPYSRGADGLAVLRSSVREFLCSEAMHHLGVPTTRALSLVLTGDKVERDMFYDGNVQWEPGAVVCRVAPSFTRFGHFQLHAARGEHELLQQLLDVTIQTDFPHLGAPGRDTYLRWLEEVAVRTAEMVAHWMRVGFVHGVMNTDNLSVLGLTIDYGPYGWLEGYDPDWTPNTTDAQGRRYRFGAQPQVALWNLAQLANAIHPLIGEVEPLQAVLDVYREEYQRCWQRDMTAKLGLSRWEDGDSVLVSELQQVLQSAEIDMTIFFRRLADFHPDGETPGEEADSAQLLEPVLEAYYQPPTFEAEHTMAEWLRRYRDRLIQDRVLHGTEDAQRRALMNRTNPKYVLRNYMAQQAIDRAEAGDFSEIHRLQELLRRPYDEQPENAAYFARRPEWARRKAGCSMLSCSS</sequence>
<evidence type="ECO:0000256" key="3">
    <source>
        <dbReference type="ARBA" id="ARBA00022695"/>
    </source>
</evidence>
<feature type="binding site" evidence="8">
    <location>
        <position position="202"/>
    </location>
    <ligand>
        <name>ATP</name>
        <dbReference type="ChEBI" id="CHEBI:30616"/>
    </ligand>
</feature>
<comment type="function">
    <text evidence="8">Nucleotidyltransferase involved in the post-translational modification of proteins. It can catalyze the addition of adenosine monophosphate (AMP) or uridine monophosphate (UMP) to a protein, resulting in modifications known as AMPylation and UMPylation.</text>
</comment>
<dbReference type="PANTHER" id="PTHR32057">
    <property type="entry name" value="PROTEIN ADENYLYLTRANSFERASE SELO, MITOCHONDRIAL"/>
    <property type="match status" value="1"/>
</dbReference>
<name>A0A3N1NXY2_9GAMM</name>
<keyword evidence="8" id="KW-0464">Manganese</keyword>
<dbReference type="OrthoDB" id="9776281at2"/>
<evidence type="ECO:0000313" key="10">
    <source>
        <dbReference type="Proteomes" id="UP000273643"/>
    </source>
</evidence>
<reference evidence="9 10" key="1">
    <citation type="submission" date="2018-11" db="EMBL/GenBank/DDBJ databases">
        <title>Genomic Encyclopedia of Type Strains, Phase IV (KMG-IV): sequencing the most valuable type-strain genomes for metagenomic binning, comparative biology and taxonomic classification.</title>
        <authorList>
            <person name="Goeker M."/>
        </authorList>
    </citation>
    <scope>NUCLEOTIDE SEQUENCE [LARGE SCALE GENOMIC DNA]</scope>
    <source>
        <strain evidence="9 10">DSM 16974</strain>
    </source>
</reference>
<comment type="catalytic activity">
    <reaction evidence="8">
        <text>L-threonyl-[protein] + ATP = 3-O-(5'-adenylyl)-L-threonyl-[protein] + diphosphate</text>
        <dbReference type="Rhea" id="RHEA:54292"/>
        <dbReference type="Rhea" id="RHEA-COMP:11060"/>
        <dbReference type="Rhea" id="RHEA-COMP:13847"/>
        <dbReference type="ChEBI" id="CHEBI:30013"/>
        <dbReference type="ChEBI" id="CHEBI:30616"/>
        <dbReference type="ChEBI" id="CHEBI:33019"/>
        <dbReference type="ChEBI" id="CHEBI:138113"/>
        <dbReference type="EC" id="2.7.7.108"/>
    </reaction>
</comment>
<dbReference type="NCBIfam" id="NF000658">
    <property type="entry name" value="PRK00029.1"/>
    <property type="match status" value="1"/>
</dbReference>
<feature type="binding site" evidence="8">
    <location>
        <position position="112"/>
    </location>
    <ligand>
        <name>ATP</name>
        <dbReference type="ChEBI" id="CHEBI:30616"/>
    </ligand>
</feature>
<keyword evidence="6 8" id="KW-0067">ATP-binding</keyword>
<dbReference type="GO" id="GO:0000287">
    <property type="term" value="F:magnesium ion binding"/>
    <property type="evidence" value="ECO:0007669"/>
    <property type="project" value="UniProtKB-UniRule"/>
</dbReference>
<dbReference type="PANTHER" id="PTHR32057:SF14">
    <property type="entry name" value="PROTEIN ADENYLYLTRANSFERASE SELO, MITOCHONDRIAL"/>
    <property type="match status" value="1"/>
</dbReference>
<dbReference type="AlphaFoldDB" id="A0A3N1NXY2"/>
<dbReference type="GO" id="GO:0070733">
    <property type="term" value="F:AMPylase activity"/>
    <property type="evidence" value="ECO:0007669"/>
    <property type="project" value="UniProtKB-EC"/>
</dbReference>